<dbReference type="EMBL" id="JADGIZ020000043">
    <property type="protein sequence ID" value="KAL2913677.1"/>
    <property type="molecule type" value="Genomic_DNA"/>
</dbReference>
<dbReference type="Pfam" id="PF13424">
    <property type="entry name" value="TPR_12"/>
    <property type="match status" value="1"/>
</dbReference>
<evidence type="ECO:0000256" key="4">
    <source>
        <dbReference type="ARBA" id="ARBA00022803"/>
    </source>
</evidence>
<comment type="subcellular location">
    <subcellularLocation>
        <location evidence="1">Cytoplasm</location>
    </subcellularLocation>
</comment>
<comment type="caution">
    <text evidence="8">The sequence shown here is derived from an EMBL/GenBank/DDBJ whole genome shotgun (WGS) entry which is preliminary data.</text>
</comment>
<keyword evidence="2" id="KW-0963">Cytoplasm</keyword>
<feature type="repeat" description="TPR" evidence="6">
    <location>
        <begin position="333"/>
        <end position="366"/>
    </location>
</feature>
<accession>A0ABR4N2A8</accession>
<dbReference type="Gene3D" id="1.25.40.10">
    <property type="entry name" value="Tetratricopeptide repeat domain"/>
    <property type="match status" value="2"/>
</dbReference>
<evidence type="ECO:0000256" key="1">
    <source>
        <dbReference type="ARBA" id="ARBA00004496"/>
    </source>
</evidence>
<dbReference type="InterPro" id="IPR051476">
    <property type="entry name" value="Bac_ResReg_Asp_Phosphatase"/>
</dbReference>
<evidence type="ECO:0000313" key="9">
    <source>
        <dbReference type="Proteomes" id="UP001527925"/>
    </source>
</evidence>
<dbReference type="SUPFAM" id="SSF48452">
    <property type="entry name" value="TPR-like"/>
    <property type="match status" value="2"/>
</dbReference>
<dbReference type="PANTHER" id="PTHR46630">
    <property type="entry name" value="TETRATRICOPEPTIDE REPEAT PROTEIN 29"/>
    <property type="match status" value="1"/>
</dbReference>
<keyword evidence="3" id="KW-0677">Repeat</keyword>
<proteinExistence type="predicted"/>
<dbReference type="Pfam" id="PF13181">
    <property type="entry name" value="TPR_8"/>
    <property type="match status" value="1"/>
</dbReference>
<dbReference type="InterPro" id="IPR019734">
    <property type="entry name" value="TPR_rpt"/>
</dbReference>
<evidence type="ECO:0000256" key="7">
    <source>
        <dbReference type="SAM" id="MobiDB-lite"/>
    </source>
</evidence>
<evidence type="ECO:0000256" key="6">
    <source>
        <dbReference type="PROSITE-ProRule" id="PRU00339"/>
    </source>
</evidence>
<dbReference type="InterPro" id="IPR011990">
    <property type="entry name" value="TPR-like_helical_dom_sf"/>
</dbReference>
<feature type="region of interest" description="Disordered" evidence="7">
    <location>
        <begin position="1"/>
        <end position="33"/>
    </location>
</feature>
<keyword evidence="9" id="KW-1185">Reference proteome</keyword>
<dbReference type="Proteomes" id="UP001527925">
    <property type="component" value="Unassembled WGS sequence"/>
</dbReference>
<protein>
    <recommendedName>
        <fullName evidence="5">Tetratricopeptide repeat protein 29</fullName>
    </recommendedName>
</protein>
<evidence type="ECO:0000313" key="8">
    <source>
        <dbReference type="EMBL" id="KAL2913677.1"/>
    </source>
</evidence>
<dbReference type="PROSITE" id="PS50005">
    <property type="entry name" value="TPR"/>
    <property type="match status" value="1"/>
</dbReference>
<keyword evidence="4 6" id="KW-0802">TPR repeat</keyword>
<dbReference type="PANTHER" id="PTHR46630:SF1">
    <property type="entry name" value="TETRATRICOPEPTIDE REPEAT PROTEIN 29"/>
    <property type="match status" value="1"/>
</dbReference>
<name>A0ABR4N2A8_9FUNG</name>
<reference evidence="8 9" key="1">
    <citation type="submission" date="2023-09" db="EMBL/GenBank/DDBJ databases">
        <title>Pangenome analysis of Batrachochytrium dendrobatidis and related Chytrids.</title>
        <authorList>
            <person name="Yacoub M.N."/>
            <person name="Stajich J.E."/>
            <person name="James T.Y."/>
        </authorList>
    </citation>
    <scope>NUCLEOTIDE SEQUENCE [LARGE SCALE GENOMIC DNA]</scope>
    <source>
        <strain evidence="8 9">JEL0888</strain>
    </source>
</reference>
<evidence type="ECO:0000256" key="2">
    <source>
        <dbReference type="ARBA" id="ARBA00022490"/>
    </source>
</evidence>
<sequence>MGKAGGNAAQSEQKGPFLPLIPPASGRQSTLAHTPARGLAELGLVVASANGVHPASGSPDLDDGDERRKMPLTQTICIELLIEGHIHSFIDFFHMAVEDTIGIEFTSGMLEKLKQLLTMTEDSLRSGDASAIYESKKSLANFFLASESFDLAIAYFKEAHDTASRIQNNAAAEIEATRNLGLALEKAGQIDQAIGFLERSRSIAVDRGNAEGELRASQDLLEHSGNYPDAISHYAQCLDYLKHGAHDERSICDLEFRLGKANKEIGQIETAIKYLESFVSKAKTLNDKNKEGWAQATLASCYESSGNPQLAASYLQQFVAIAESDPTQRVAESQACNQLGMLFNKMGQFDLAVTYFERHFRLMTEITREEHGVGEDMGSGALAADESRSVAGAGVLDASMGRRTITPALDRSKAGTPSALRRTSADALSQPAVRVGAAQTQLGISRGNAQMAMFFETVVDQDGLASLLKWKAERSFGSYVPKRMETVG</sequence>
<gene>
    <name evidence="8" type="ORF">HK105_206837</name>
</gene>
<dbReference type="SMART" id="SM00028">
    <property type="entry name" value="TPR"/>
    <property type="match status" value="5"/>
</dbReference>
<feature type="region of interest" description="Disordered" evidence="7">
    <location>
        <begin position="406"/>
        <end position="426"/>
    </location>
</feature>
<organism evidence="8 9">
    <name type="scientific">Polyrhizophydium stewartii</name>
    <dbReference type="NCBI Taxonomy" id="2732419"/>
    <lineage>
        <taxon>Eukaryota</taxon>
        <taxon>Fungi</taxon>
        <taxon>Fungi incertae sedis</taxon>
        <taxon>Chytridiomycota</taxon>
        <taxon>Chytridiomycota incertae sedis</taxon>
        <taxon>Chytridiomycetes</taxon>
        <taxon>Rhizophydiales</taxon>
        <taxon>Rhizophydiales incertae sedis</taxon>
        <taxon>Polyrhizophydium</taxon>
    </lineage>
</organism>
<evidence type="ECO:0000256" key="3">
    <source>
        <dbReference type="ARBA" id="ARBA00022737"/>
    </source>
</evidence>
<evidence type="ECO:0000256" key="5">
    <source>
        <dbReference type="ARBA" id="ARBA00040665"/>
    </source>
</evidence>
<dbReference type="Pfam" id="PF13174">
    <property type="entry name" value="TPR_6"/>
    <property type="match status" value="1"/>
</dbReference>